<protein>
    <submittedName>
        <fullName evidence="2">DUF563 domain-containing protein</fullName>
    </submittedName>
</protein>
<proteinExistence type="predicted"/>
<accession>A0AAU8BJH9</accession>
<evidence type="ECO:0000313" key="2">
    <source>
        <dbReference type="EMBL" id="XCD16365.1"/>
    </source>
</evidence>
<dbReference type="KEGG" id="vck:PG915_01940"/>
<name>A0AAU8BJH9_9VIBR</name>
<organism evidence="2">
    <name type="scientific">Vibrio chaetopteri</name>
    <dbReference type="NCBI Taxonomy" id="3016528"/>
    <lineage>
        <taxon>Bacteria</taxon>
        <taxon>Pseudomonadati</taxon>
        <taxon>Pseudomonadota</taxon>
        <taxon>Gammaproteobacteria</taxon>
        <taxon>Vibrionales</taxon>
        <taxon>Vibrionaceae</taxon>
        <taxon>Vibrio</taxon>
    </lineage>
</organism>
<gene>
    <name evidence="2" type="ORF">PG915_01940</name>
</gene>
<dbReference type="AlphaFoldDB" id="A0AAU8BJH9"/>
<evidence type="ECO:0000259" key="1">
    <source>
        <dbReference type="Pfam" id="PF04577"/>
    </source>
</evidence>
<feature type="domain" description="Glycosyltransferase 61 catalytic" evidence="1">
    <location>
        <begin position="93"/>
        <end position="266"/>
    </location>
</feature>
<dbReference type="GO" id="GO:0016757">
    <property type="term" value="F:glycosyltransferase activity"/>
    <property type="evidence" value="ECO:0007669"/>
    <property type="project" value="InterPro"/>
</dbReference>
<dbReference type="EMBL" id="CP115920">
    <property type="protein sequence ID" value="XCD16365.1"/>
    <property type="molecule type" value="Genomic_DNA"/>
</dbReference>
<reference evidence="2" key="1">
    <citation type="submission" date="2023-01" db="EMBL/GenBank/DDBJ databases">
        <title>Vibrio sp. CB1-14 genome sequencing.</title>
        <authorList>
            <person name="Otstavnykh N."/>
            <person name="Isaeva M."/>
            <person name="Meleshko D."/>
        </authorList>
    </citation>
    <scope>NUCLEOTIDE SEQUENCE</scope>
    <source>
        <strain evidence="2">CB1-14</strain>
    </source>
</reference>
<dbReference type="Pfam" id="PF04577">
    <property type="entry name" value="Glyco_transf_61"/>
    <property type="match status" value="1"/>
</dbReference>
<sequence length="324" mass="37634">MKRIENYPLRCSEYKNATLIATQVDRVNKTFSGGIYDRHGNIITDSLRQDPSYTGVPAFPQEITRTVQDHYVESITNKIKGQYLYLGAYTYHYGHFLLESLSRIWAAQEKTNYTGFVFSEFVIQSEQLKSFTEVFLSRAGVDPTKTLIIKENTKFESLHIPTPLFYIGNKAHREYINTFKRISNPLKNGTLRVYLSRSNLQKRKRMVVNEKAIEQAFIEHGFIIVHPEKLSVEQQLTLYRSCHTLASLDGSALHNGVFLPRKSRIINICTSRYPNRLNTNQSICNQLNDLKCELIPFQGEVIDLEKQVTRFDIPTIKRWLRKNM</sequence>
<dbReference type="RefSeq" id="WP_353497648.1">
    <property type="nucleotide sequence ID" value="NZ_CP115920.1"/>
</dbReference>
<dbReference type="InterPro" id="IPR049625">
    <property type="entry name" value="Glyco_transf_61_cat"/>
</dbReference>